<evidence type="ECO:0000313" key="2">
    <source>
        <dbReference type="Proteomes" id="UP000007148"/>
    </source>
</evidence>
<dbReference type="AlphaFoldDB" id="G4TJD5"/>
<dbReference type="Gene3D" id="1.20.1280.50">
    <property type="match status" value="1"/>
</dbReference>
<dbReference type="EMBL" id="CAFZ01000119">
    <property type="protein sequence ID" value="CCA71428.1"/>
    <property type="molecule type" value="Genomic_DNA"/>
</dbReference>
<dbReference type="OrthoDB" id="3357519at2759"/>
<sequence>MSSAASGYDFTIRLPAELLADIFALVVAEISSIYKPGDLGKGKAAPISSASSIEAANQISHVCSRWRQTAIGMPVLWSRISLTLYSSSRVVEHFCKSVFPRLKGYPCWLQIQGTRFLDMDGHPRYTSGLHPLYHCAIIPTMVVKELALSFLADYEYNHPELLDFLSRCRGKVRSLVIDMGYVVLADSWKPSSCEWDPGKVVAHLPYVRRLRLQYIQADFQTLDTQPWPPIEELELVAIYVPRRWSLLVPKLPHLRKLVIYDQGWRNFPAGIDDQDLPPPSLPKVTEIRVPWVGWLGWNPGVIDVSLRGYFPSLRTLEVSSPDKRGLQAFLTAHPNIQHLVVHMKRYSGGSEYLESAHPN</sequence>
<dbReference type="Proteomes" id="UP000007148">
    <property type="component" value="Unassembled WGS sequence"/>
</dbReference>
<keyword evidence="2" id="KW-1185">Reference proteome</keyword>
<gene>
    <name evidence="1" type="ORF">PIIN_05367</name>
</gene>
<protein>
    <submittedName>
        <fullName evidence="1">Uncharacterized protein</fullName>
    </submittedName>
</protein>
<comment type="caution">
    <text evidence="1">The sequence shown here is derived from an EMBL/GenBank/DDBJ whole genome shotgun (WGS) entry which is preliminary data.</text>
</comment>
<name>G4TJD5_SERID</name>
<accession>G4TJD5</accession>
<dbReference type="HOGENOM" id="CLU_767500_0_0_1"/>
<reference evidence="1 2" key="1">
    <citation type="journal article" date="2011" name="PLoS Pathog.">
        <title>Endophytic Life Strategies Decoded by Genome and Transcriptome Analyses of the Mutualistic Root Symbiont Piriformospora indica.</title>
        <authorList>
            <person name="Zuccaro A."/>
            <person name="Lahrmann U."/>
            <person name="Guldener U."/>
            <person name="Langen G."/>
            <person name="Pfiffi S."/>
            <person name="Biedenkopf D."/>
            <person name="Wong P."/>
            <person name="Samans B."/>
            <person name="Grimm C."/>
            <person name="Basiewicz M."/>
            <person name="Murat C."/>
            <person name="Martin F."/>
            <person name="Kogel K.H."/>
        </authorList>
    </citation>
    <scope>NUCLEOTIDE SEQUENCE [LARGE SCALE GENOMIC DNA]</scope>
    <source>
        <strain evidence="1 2">DSM 11827</strain>
    </source>
</reference>
<evidence type="ECO:0000313" key="1">
    <source>
        <dbReference type="EMBL" id="CCA71428.1"/>
    </source>
</evidence>
<organism evidence="1 2">
    <name type="scientific">Serendipita indica (strain DSM 11827)</name>
    <name type="common">Root endophyte fungus</name>
    <name type="synonym">Piriformospora indica</name>
    <dbReference type="NCBI Taxonomy" id="1109443"/>
    <lineage>
        <taxon>Eukaryota</taxon>
        <taxon>Fungi</taxon>
        <taxon>Dikarya</taxon>
        <taxon>Basidiomycota</taxon>
        <taxon>Agaricomycotina</taxon>
        <taxon>Agaricomycetes</taxon>
        <taxon>Sebacinales</taxon>
        <taxon>Serendipitaceae</taxon>
        <taxon>Serendipita</taxon>
    </lineage>
</organism>
<proteinExistence type="predicted"/>
<dbReference type="InParanoid" id="G4TJD5"/>